<keyword evidence="3" id="KW-1185">Reference proteome</keyword>
<organism evidence="2 3">
    <name type="scientific">Labeo rohita</name>
    <name type="common">Indian major carp</name>
    <name type="synonym">Cyprinus rohita</name>
    <dbReference type="NCBI Taxonomy" id="84645"/>
    <lineage>
        <taxon>Eukaryota</taxon>
        <taxon>Metazoa</taxon>
        <taxon>Chordata</taxon>
        <taxon>Craniata</taxon>
        <taxon>Vertebrata</taxon>
        <taxon>Euteleostomi</taxon>
        <taxon>Actinopterygii</taxon>
        <taxon>Neopterygii</taxon>
        <taxon>Teleostei</taxon>
        <taxon>Ostariophysi</taxon>
        <taxon>Cypriniformes</taxon>
        <taxon>Cyprinidae</taxon>
        <taxon>Labeoninae</taxon>
        <taxon>Labeonini</taxon>
        <taxon>Labeo</taxon>
    </lineage>
</organism>
<feature type="region of interest" description="Disordered" evidence="1">
    <location>
        <begin position="1"/>
        <end position="22"/>
    </location>
</feature>
<dbReference type="Gene3D" id="2.60.220.50">
    <property type="match status" value="1"/>
</dbReference>
<dbReference type="EMBL" id="QBIY01012858">
    <property type="protein sequence ID" value="RXN15271.1"/>
    <property type="molecule type" value="Genomic_DNA"/>
</dbReference>
<protein>
    <submittedName>
        <fullName evidence="2">CD97 antigen-like protein</fullName>
    </submittedName>
</protein>
<evidence type="ECO:0000313" key="3">
    <source>
        <dbReference type="Proteomes" id="UP000290572"/>
    </source>
</evidence>
<dbReference type="Proteomes" id="UP000290572">
    <property type="component" value="Unassembled WGS sequence"/>
</dbReference>
<comment type="caution">
    <text evidence="2">The sequence shown here is derived from an EMBL/GenBank/DDBJ whole genome shotgun (WGS) entry which is preliminary data.</text>
</comment>
<reference evidence="2 3" key="1">
    <citation type="submission" date="2018-03" db="EMBL/GenBank/DDBJ databases">
        <title>Draft genome sequence of Rohu Carp (Labeo rohita).</title>
        <authorList>
            <person name="Das P."/>
            <person name="Kushwaha B."/>
            <person name="Joshi C.G."/>
            <person name="Kumar D."/>
            <person name="Nagpure N.S."/>
            <person name="Sahoo L."/>
            <person name="Das S.P."/>
            <person name="Bit A."/>
            <person name="Patnaik S."/>
            <person name="Meher P.K."/>
            <person name="Jayasankar P."/>
            <person name="Koringa P.G."/>
            <person name="Patel N.V."/>
            <person name="Hinsu A.T."/>
            <person name="Kumar R."/>
            <person name="Pandey M."/>
            <person name="Agarwal S."/>
            <person name="Srivastava S."/>
            <person name="Singh M."/>
            <person name="Iquebal M.A."/>
            <person name="Jaiswal S."/>
            <person name="Angadi U.B."/>
            <person name="Kumar N."/>
            <person name="Raza M."/>
            <person name="Shah T.M."/>
            <person name="Rai A."/>
            <person name="Jena J.K."/>
        </authorList>
    </citation>
    <scope>NUCLEOTIDE SEQUENCE [LARGE SCALE GENOMIC DNA]</scope>
    <source>
        <strain evidence="2">DASCIFA01</strain>
        <tissue evidence="2">Testis</tissue>
    </source>
</reference>
<dbReference type="AlphaFoldDB" id="A0A498M3Z7"/>
<sequence length="360" mass="39156">MTRAEHGQVENGMEECASGKSKINISEQLIQYTEYSGDPDTDEFSGDPDADEFSGDPDFFPTEMDCDQFKPRTDADHTPEKLKHLMSQMKNSCESLKDPDRGHVTGQKLLENLCNSTDELLSEGNITDDKTLSHFLNIMENSMHLIGPQLKEPVTRMETHNTFVEVAVTRNQTPPSGRVTLSTDSALFSASWETVVGESYPGFAFAALVSYKDLNSSSDVLNKMGREKSDDIKRNVTYQLNSKVVTAVVSNTETKLLSEPVTIIFVHLEERAESADVAHSCVYWDVSGEAGDYQFEVGRIGAQYSGAGGAENQCGNRGGSGNHSGAEGHAGEEYAAQIHKMGVAITGSANAGRTSETTCL</sequence>
<name>A0A498M3Z7_LABRO</name>
<gene>
    <name evidence="2" type="ORF">ROHU_028191</name>
</gene>
<evidence type="ECO:0000256" key="1">
    <source>
        <dbReference type="SAM" id="MobiDB-lite"/>
    </source>
</evidence>
<proteinExistence type="predicted"/>
<dbReference type="InterPro" id="IPR046338">
    <property type="entry name" value="GAIN_dom_sf"/>
</dbReference>
<accession>A0A498M3Z7</accession>
<evidence type="ECO:0000313" key="2">
    <source>
        <dbReference type="EMBL" id="RXN15271.1"/>
    </source>
</evidence>